<dbReference type="PANTHER" id="PTHR37299">
    <property type="entry name" value="TRANSCRIPTIONAL REGULATOR-RELATED"/>
    <property type="match status" value="1"/>
</dbReference>
<dbReference type="InterPro" id="IPR011006">
    <property type="entry name" value="CheY-like_superfamily"/>
</dbReference>
<organism evidence="4 5">
    <name type="scientific">Bifidobacterium reuteri</name>
    <dbReference type="NCBI Taxonomy" id="983706"/>
    <lineage>
        <taxon>Bacteria</taxon>
        <taxon>Bacillati</taxon>
        <taxon>Actinomycetota</taxon>
        <taxon>Actinomycetes</taxon>
        <taxon>Bifidobacteriales</taxon>
        <taxon>Bifidobacteriaceae</taxon>
        <taxon>Bifidobacterium</taxon>
    </lineage>
</organism>
<evidence type="ECO:0000259" key="3">
    <source>
        <dbReference type="PROSITE" id="PS50930"/>
    </source>
</evidence>
<dbReference type="RefSeq" id="WP_150335423.1">
    <property type="nucleotide sequence ID" value="NZ_RZUG01000005.1"/>
</dbReference>
<gene>
    <name evidence="4" type="ORF">EMO92_04810</name>
</gene>
<dbReference type="Proteomes" id="UP000326251">
    <property type="component" value="Unassembled WGS sequence"/>
</dbReference>
<evidence type="ECO:0000313" key="4">
    <source>
        <dbReference type="EMBL" id="KAA8825784.1"/>
    </source>
</evidence>
<dbReference type="Gene3D" id="3.40.50.2300">
    <property type="match status" value="1"/>
</dbReference>
<dbReference type="InterPro" id="IPR046947">
    <property type="entry name" value="LytR-like"/>
</dbReference>
<dbReference type="SUPFAM" id="SSF52172">
    <property type="entry name" value="CheY-like"/>
    <property type="match status" value="1"/>
</dbReference>
<dbReference type="GO" id="GO:0000156">
    <property type="term" value="F:phosphorelay response regulator activity"/>
    <property type="evidence" value="ECO:0007669"/>
    <property type="project" value="InterPro"/>
</dbReference>
<accession>A0A5J5E968</accession>
<proteinExistence type="predicted"/>
<dbReference type="InterPro" id="IPR007492">
    <property type="entry name" value="LytTR_DNA-bd_dom"/>
</dbReference>
<dbReference type="GO" id="GO:0003677">
    <property type="term" value="F:DNA binding"/>
    <property type="evidence" value="ECO:0007669"/>
    <property type="project" value="InterPro"/>
</dbReference>
<dbReference type="EMBL" id="RZUG01000005">
    <property type="protein sequence ID" value="KAA8825784.1"/>
    <property type="molecule type" value="Genomic_DNA"/>
</dbReference>
<dbReference type="PROSITE" id="PS50110">
    <property type="entry name" value="RESPONSE_REGULATORY"/>
    <property type="match status" value="1"/>
</dbReference>
<comment type="caution">
    <text evidence="4">The sequence shown here is derived from an EMBL/GenBank/DDBJ whole genome shotgun (WGS) entry which is preliminary data.</text>
</comment>
<feature type="domain" description="HTH LytTR-type" evidence="3">
    <location>
        <begin position="131"/>
        <end position="229"/>
    </location>
</feature>
<evidence type="ECO:0000256" key="1">
    <source>
        <dbReference type="PROSITE-ProRule" id="PRU00169"/>
    </source>
</evidence>
<dbReference type="Gene3D" id="2.40.50.1020">
    <property type="entry name" value="LytTr DNA-binding domain"/>
    <property type="match status" value="1"/>
</dbReference>
<dbReference type="AlphaFoldDB" id="A0A5J5E968"/>
<dbReference type="Pfam" id="PF04397">
    <property type="entry name" value="LytTR"/>
    <property type="match status" value="1"/>
</dbReference>
<feature type="domain" description="Response regulatory" evidence="2">
    <location>
        <begin position="3"/>
        <end position="120"/>
    </location>
</feature>
<reference evidence="4 5" key="1">
    <citation type="journal article" date="2019" name="Syst. Appl. Microbiol.">
        <title>Characterization of Bifidobacterium species in feaces of the Egyptian fruit bat: Description of B. vespertilionis sp. nov. and B. rousetti sp. nov.</title>
        <authorList>
            <person name="Modesto M."/>
            <person name="Satti M."/>
            <person name="Watanabe K."/>
            <person name="Puglisi E."/>
            <person name="Morelli L."/>
            <person name="Huang C.-H."/>
            <person name="Liou J.-S."/>
            <person name="Miyashita M."/>
            <person name="Tamura T."/>
            <person name="Saito S."/>
            <person name="Mori K."/>
            <person name="Huang L."/>
            <person name="Sciavilla P."/>
            <person name="Sandri C."/>
            <person name="Spiezio C."/>
            <person name="Vitali F."/>
            <person name="Cavalieri D."/>
            <person name="Perpetuini G."/>
            <person name="Tofalo R."/>
            <person name="Bonetti A."/>
            <person name="Arita M."/>
            <person name="Mattarelli P."/>
        </authorList>
    </citation>
    <scope>NUCLEOTIDE SEQUENCE [LARGE SCALE GENOMIC DNA]</scope>
    <source>
        <strain evidence="4 5">RST19</strain>
    </source>
</reference>
<dbReference type="PANTHER" id="PTHR37299:SF1">
    <property type="entry name" value="STAGE 0 SPORULATION PROTEIN A HOMOLOG"/>
    <property type="match status" value="1"/>
</dbReference>
<dbReference type="PROSITE" id="PS50930">
    <property type="entry name" value="HTH_LYTTR"/>
    <property type="match status" value="1"/>
</dbReference>
<name>A0A5J5E968_9BIFI</name>
<dbReference type="InterPro" id="IPR001789">
    <property type="entry name" value="Sig_transdc_resp-reg_receiver"/>
</dbReference>
<protein>
    <submittedName>
        <fullName evidence="4">Response regulator transcription factor</fullName>
    </submittedName>
</protein>
<evidence type="ECO:0000313" key="5">
    <source>
        <dbReference type="Proteomes" id="UP000326251"/>
    </source>
</evidence>
<dbReference type="SMART" id="SM00850">
    <property type="entry name" value="LytTR"/>
    <property type="match status" value="1"/>
</dbReference>
<dbReference type="SMART" id="SM00448">
    <property type="entry name" value="REC"/>
    <property type="match status" value="1"/>
</dbReference>
<evidence type="ECO:0000259" key="2">
    <source>
        <dbReference type="PROSITE" id="PS50110"/>
    </source>
</evidence>
<sequence>MLTIAIVDDDDSDVDNLRSQIDRYFDGDPSRYAITRFPDGETFLERYDARFDLVFLDIEMPGVNGMDVAYRLRMVDESVVLIFTTKVTQYAASGYEVDAIGYLVKPVEFYAFAMRMHKAERLIAVRGEVTVPLNVDGASVFLHSRDIQYVEVLDHALFYHTAEGSWKVWSSLKKAADMLKPAHFVSCSRYCLVNPAWVSEVATDTIIVGGKKLGVSQARRKALIQALARYHSGIGSGA</sequence>
<keyword evidence="1" id="KW-0597">Phosphoprotein</keyword>
<feature type="modified residue" description="4-aspartylphosphate" evidence="1">
    <location>
        <position position="57"/>
    </location>
</feature>
<dbReference type="Pfam" id="PF00072">
    <property type="entry name" value="Response_reg"/>
    <property type="match status" value="1"/>
</dbReference>